<sequence>MKIVNKIMPTTYDCSIFELPQIKNRAGNITPIHNNIEIPFDVKRIFYLYDIPGGESRGAHAHKECHQFLIAASGSFEVLLDDGRTKRLVQLNRPNIGLHVPPGIWASEINFSSGSICLVLASHKYEESDYLRNYEDFLIFTNENTQSS</sequence>
<dbReference type="Gene3D" id="2.60.120.10">
    <property type="entry name" value="Jelly Rolls"/>
    <property type="match status" value="1"/>
</dbReference>
<gene>
    <name evidence="2" type="ORF">OQZ29_04965</name>
</gene>
<dbReference type="InterPro" id="IPR008894">
    <property type="entry name" value="QdtA_cupin_dom"/>
</dbReference>
<evidence type="ECO:0000259" key="1">
    <source>
        <dbReference type="Pfam" id="PF05523"/>
    </source>
</evidence>
<comment type="caution">
    <text evidence="2">The sequence shown here is derived from an EMBL/GenBank/DDBJ whole genome shotgun (WGS) entry which is preliminary data.</text>
</comment>
<keyword evidence="3" id="KW-1185">Reference proteome</keyword>
<dbReference type="SUPFAM" id="SSF51182">
    <property type="entry name" value="RmlC-like cupins"/>
    <property type="match status" value="1"/>
</dbReference>
<dbReference type="RefSeq" id="WP_010602299.1">
    <property type="nucleotide sequence ID" value="NZ_JAPJUH010000002.1"/>
</dbReference>
<protein>
    <submittedName>
        <fullName evidence="2">FdtA/QdtA family cupin domain-containing protein</fullName>
    </submittedName>
</protein>
<organism evidence="2 3">
    <name type="scientific">Pedobacter agri</name>
    <dbReference type="NCBI Taxonomy" id="454586"/>
    <lineage>
        <taxon>Bacteria</taxon>
        <taxon>Pseudomonadati</taxon>
        <taxon>Bacteroidota</taxon>
        <taxon>Sphingobacteriia</taxon>
        <taxon>Sphingobacteriales</taxon>
        <taxon>Sphingobacteriaceae</taxon>
        <taxon>Pedobacter</taxon>
    </lineage>
</organism>
<evidence type="ECO:0000313" key="3">
    <source>
        <dbReference type="Proteomes" id="UP001142592"/>
    </source>
</evidence>
<evidence type="ECO:0000313" key="2">
    <source>
        <dbReference type="EMBL" id="MCX3264083.1"/>
    </source>
</evidence>
<dbReference type="Pfam" id="PF05523">
    <property type="entry name" value="FdtA"/>
    <property type="match status" value="1"/>
</dbReference>
<name>A0A9X3DAJ3_9SPHI</name>
<dbReference type="InterPro" id="IPR014710">
    <property type="entry name" value="RmlC-like_jellyroll"/>
</dbReference>
<reference evidence="2" key="1">
    <citation type="submission" date="2022-11" db="EMBL/GenBank/DDBJ databases">
        <authorList>
            <person name="Graham C."/>
            <person name="Newman J.D."/>
        </authorList>
    </citation>
    <scope>NUCLEOTIDE SEQUENCE</scope>
    <source>
        <strain evidence="2">DSM 19486</strain>
    </source>
</reference>
<dbReference type="EMBL" id="JAPJUH010000002">
    <property type="protein sequence ID" value="MCX3264083.1"/>
    <property type="molecule type" value="Genomic_DNA"/>
</dbReference>
<dbReference type="Proteomes" id="UP001142592">
    <property type="component" value="Unassembled WGS sequence"/>
</dbReference>
<dbReference type="CDD" id="cd20292">
    <property type="entry name" value="cupin_QdtA-like"/>
    <property type="match status" value="1"/>
</dbReference>
<dbReference type="AlphaFoldDB" id="A0A9X3DAJ3"/>
<dbReference type="InterPro" id="IPR011051">
    <property type="entry name" value="RmlC_Cupin_sf"/>
</dbReference>
<feature type="domain" description="Sugar 3,4-ketoisomerase QdtA cupin" evidence="1">
    <location>
        <begin position="13"/>
        <end position="140"/>
    </location>
</feature>
<proteinExistence type="predicted"/>
<accession>A0A9X3DAJ3</accession>